<proteinExistence type="predicted"/>
<dbReference type="RefSeq" id="WP_148690557.1">
    <property type="nucleotide sequence ID" value="NZ_CP020477.1"/>
</dbReference>
<dbReference type="KEGG" id="aman:B6F84_01380"/>
<dbReference type="Proteomes" id="UP000193404">
    <property type="component" value="Chromosome"/>
</dbReference>
<evidence type="ECO:0000313" key="1">
    <source>
        <dbReference type="EMBL" id="ARM74806.1"/>
    </source>
</evidence>
<organism evidence="1 2">
    <name type="scientific">Acidianus manzaensis</name>
    <dbReference type="NCBI Taxonomy" id="282676"/>
    <lineage>
        <taxon>Archaea</taxon>
        <taxon>Thermoproteota</taxon>
        <taxon>Thermoprotei</taxon>
        <taxon>Sulfolobales</taxon>
        <taxon>Sulfolobaceae</taxon>
        <taxon>Acidianus</taxon>
    </lineage>
</organism>
<name>A0A1W6JWZ2_9CREN</name>
<dbReference type="GeneID" id="41589529"/>
<keyword evidence="2" id="KW-1185">Reference proteome</keyword>
<dbReference type="OrthoDB" id="36086at2157"/>
<accession>A0A1W6JWZ2</accession>
<reference evidence="1 2" key="1">
    <citation type="submission" date="2017-03" db="EMBL/GenBank/DDBJ databases">
        <title>Sulfur activation and transportation mechanism of thermophilic Archaea Acidianus manzaensis YN-25.</title>
        <authorList>
            <person name="Ma Y."/>
            <person name="Yang Y."/>
            <person name="Xia J."/>
        </authorList>
    </citation>
    <scope>NUCLEOTIDE SEQUENCE [LARGE SCALE GENOMIC DNA]</scope>
    <source>
        <strain evidence="1 2">YN-25</strain>
    </source>
</reference>
<sequence length="91" mass="10346">MSVEETDKEIIINIPNFSPIKIQKSSIVKIEEVDPPDEICRMFTNKPGVIFAGSTVDGKISYFNIKPGEKCFKITLKDGKQMYINHKVNKQ</sequence>
<evidence type="ECO:0000313" key="2">
    <source>
        <dbReference type="Proteomes" id="UP000193404"/>
    </source>
</evidence>
<dbReference type="EMBL" id="CP020477">
    <property type="protein sequence ID" value="ARM74806.1"/>
    <property type="molecule type" value="Genomic_DNA"/>
</dbReference>
<dbReference type="AlphaFoldDB" id="A0A1W6JWZ2"/>
<gene>
    <name evidence="1" type="ORF">B6F84_01380</name>
</gene>
<protein>
    <submittedName>
        <fullName evidence="1">Uncharacterized protein</fullName>
    </submittedName>
</protein>